<keyword evidence="1" id="KW-0812">Transmembrane</keyword>
<name>Q0KHC3_CAEEL</name>
<keyword evidence="1" id="KW-1133">Transmembrane helix</keyword>
<evidence type="ECO:0000313" key="5">
    <source>
        <dbReference type="WormBase" id="Y43C5A.7"/>
    </source>
</evidence>
<proteinExistence type="predicted"/>
<dbReference type="KEGG" id="cel:CELE_Y43C5A.7"/>
<dbReference type="FunCoup" id="Q0KHC3">
    <property type="interactions" value="338"/>
</dbReference>
<dbReference type="GeneID" id="4927022"/>
<dbReference type="WormBase" id="Y43C5A.7">
    <property type="protein sequence ID" value="CE40373"/>
    <property type="gene ID" value="WBGene00044922"/>
    <property type="gene designation" value="nssp-46"/>
</dbReference>
<evidence type="ECO:0000313" key="3">
    <source>
        <dbReference type="EMBL" id="CAL36503.1"/>
    </source>
</evidence>
<dbReference type="RefSeq" id="NP_001076731.1">
    <property type="nucleotide sequence ID" value="NM_001083262.2"/>
</dbReference>
<dbReference type="OMA" id="YRPWGGM"/>
<feature type="chain" id="PRO_5004175057" evidence="2">
    <location>
        <begin position="21"/>
        <end position="79"/>
    </location>
</feature>
<organism evidence="3 4">
    <name type="scientific">Caenorhabditis elegans</name>
    <dbReference type="NCBI Taxonomy" id="6239"/>
    <lineage>
        <taxon>Eukaryota</taxon>
        <taxon>Metazoa</taxon>
        <taxon>Ecdysozoa</taxon>
        <taxon>Nematoda</taxon>
        <taxon>Chromadorea</taxon>
        <taxon>Rhabditida</taxon>
        <taxon>Rhabditina</taxon>
        <taxon>Rhabditomorpha</taxon>
        <taxon>Rhabditoidea</taxon>
        <taxon>Rhabditidae</taxon>
        <taxon>Peloderinae</taxon>
        <taxon>Caenorhabditis</taxon>
    </lineage>
</organism>
<dbReference type="Proteomes" id="UP000001940">
    <property type="component" value="Chromosome IV"/>
</dbReference>
<dbReference type="UCSC" id="Y43C5A.7">
    <property type="organism name" value="c. elegans"/>
</dbReference>
<keyword evidence="2" id="KW-0732">Signal</keyword>
<dbReference type="Bgee" id="WBGene00044922">
    <property type="expression patterns" value="Expressed in larva and 3 other cell types or tissues"/>
</dbReference>
<keyword evidence="1" id="KW-0472">Membrane</keyword>
<keyword evidence="4" id="KW-1185">Reference proteome</keyword>
<evidence type="ECO:0000313" key="4">
    <source>
        <dbReference type="Proteomes" id="UP000001940"/>
    </source>
</evidence>
<feature type="transmembrane region" description="Helical" evidence="1">
    <location>
        <begin position="44"/>
        <end position="61"/>
    </location>
</feature>
<accession>Q0KHC3</accession>
<dbReference type="AGR" id="WB:WBGene00044922"/>
<dbReference type="HOGENOM" id="CLU_2608194_0_0_1"/>
<gene>
    <name evidence="3 5" type="primary">nssp-46</name>
    <name evidence="3" type="ORF">CELE_Y43C5A.7</name>
    <name evidence="5" type="ORF">Y43C5A.7</name>
</gene>
<dbReference type="CTD" id="4927022"/>
<protein>
    <submittedName>
        <fullName evidence="3">CaeNaCin (Caenorhabditis bacteriocin)</fullName>
    </submittedName>
</protein>
<dbReference type="InParanoid" id="Q0KHC3"/>
<sequence length="79" mass="8176">MRFFVVILVAIVVLFDIAQAQWGFGGMPMGGMGMGGMGMMGGPYGGMGGGPYGGMGGGGWGRRRMMGGMMNPYMGMMYG</sequence>
<feature type="signal peptide" evidence="2">
    <location>
        <begin position="1"/>
        <end position="20"/>
    </location>
</feature>
<reference evidence="3 4" key="1">
    <citation type="journal article" date="1998" name="Science">
        <title>Genome sequence of the nematode C. elegans: a platform for investigating biology.</title>
        <authorList>
            <consortium name="The C. elegans sequencing consortium"/>
            <person name="Sulson J.E."/>
            <person name="Waterston R."/>
        </authorList>
    </citation>
    <scope>NUCLEOTIDE SEQUENCE [LARGE SCALE GENOMIC DNA]</scope>
    <source>
        <strain evidence="3 4">Bristol N2</strain>
    </source>
</reference>
<evidence type="ECO:0000256" key="2">
    <source>
        <dbReference type="SAM" id="SignalP"/>
    </source>
</evidence>
<evidence type="ECO:0000256" key="1">
    <source>
        <dbReference type="SAM" id="Phobius"/>
    </source>
</evidence>
<dbReference type="PaxDb" id="6239-Y43C5A.7"/>
<dbReference type="EMBL" id="BX284604">
    <property type="protein sequence ID" value="CAL36503.1"/>
    <property type="molecule type" value="Genomic_DNA"/>
</dbReference>
<dbReference type="AlphaFoldDB" id="Q0KHC3"/>